<feature type="transmembrane region" description="Helical" evidence="5">
    <location>
        <begin position="32"/>
        <end position="49"/>
    </location>
</feature>
<dbReference type="HAMAP" id="MF_00445">
    <property type="entry name" value="NDH1_NuoN_1"/>
    <property type="match status" value="1"/>
</dbReference>
<evidence type="ECO:0000256" key="3">
    <source>
        <dbReference type="ARBA" id="ARBA00022989"/>
    </source>
</evidence>
<feature type="transmembrane region" description="Helical" evidence="5">
    <location>
        <begin position="123"/>
        <end position="143"/>
    </location>
</feature>
<feature type="transmembrane region" description="Helical" evidence="5">
    <location>
        <begin position="430"/>
        <end position="450"/>
    </location>
</feature>
<dbReference type="EMBL" id="JAHCVJ010000003">
    <property type="protein sequence ID" value="MBT0664699.1"/>
    <property type="molecule type" value="Genomic_DNA"/>
</dbReference>
<dbReference type="GO" id="GO:0042773">
    <property type="term" value="P:ATP synthesis coupled electron transport"/>
    <property type="evidence" value="ECO:0007669"/>
    <property type="project" value="InterPro"/>
</dbReference>
<comment type="subunit">
    <text evidence="5">NDH-1 is composed of 14 different subunits. Subunits NuoA, H, J, K, L, M, N constitute the membrane sector of the complex.</text>
</comment>
<dbReference type="GO" id="GO:0005886">
    <property type="term" value="C:plasma membrane"/>
    <property type="evidence" value="ECO:0007669"/>
    <property type="project" value="UniProtKB-SubCell"/>
</dbReference>
<feature type="transmembrane region" description="Helical" evidence="5">
    <location>
        <begin position="286"/>
        <end position="307"/>
    </location>
</feature>
<dbReference type="InterPro" id="IPR010096">
    <property type="entry name" value="NADH-Q_OxRdtase_suN/2"/>
</dbReference>
<dbReference type="AlphaFoldDB" id="A0AAW4L0W1"/>
<comment type="function">
    <text evidence="5">NDH-1 shuttles electrons from NADH, via FMN and iron-sulfur (Fe-S) centers, to quinones in the respiratory chain. The immediate electron acceptor for the enzyme in this species is believed to be ubiquinone. Couples the redox reaction to proton translocation (for every two electrons transferred, four hydrogen ions are translocated across the cytoplasmic membrane), and thus conserves the redox energy in a proton gradient.</text>
</comment>
<dbReference type="GO" id="GO:0048038">
    <property type="term" value="F:quinone binding"/>
    <property type="evidence" value="ECO:0007669"/>
    <property type="project" value="UniProtKB-KW"/>
</dbReference>
<keyword evidence="5" id="KW-0830">Ubiquinone</keyword>
<feature type="transmembrane region" description="Helical" evidence="5">
    <location>
        <begin position="355"/>
        <end position="374"/>
    </location>
</feature>
<feature type="transmembrane region" description="Helical" evidence="5">
    <location>
        <begin position="155"/>
        <end position="176"/>
    </location>
</feature>
<feature type="transmembrane region" description="Helical" evidence="5">
    <location>
        <begin position="313"/>
        <end position="334"/>
    </location>
</feature>
<feature type="transmembrane region" description="Helical" evidence="5">
    <location>
        <begin position="6"/>
        <end position="25"/>
    </location>
</feature>
<dbReference type="GO" id="GO:0050136">
    <property type="term" value="F:NADH dehydrogenase (quinone) (non-electrogenic) activity"/>
    <property type="evidence" value="ECO:0007669"/>
    <property type="project" value="UniProtKB-UniRule"/>
</dbReference>
<evidence type="ECO:0000256" key="6">
    <source>
        <dbReference type="RuleBase" id="RU000320"/>
    </source>
</evidence>
<dbReference type="NCBIfam" id="TIGR01770">
    <property type="entry name" value="NDH_I_N"/>
    <property type="match status" value="1"/>
</dbReference>
<evidence type="ECO:0000256" key="5">
    <source>
        <dbReference type="HAMAP-Rule" id="MF_00445"/>
    </source>
</evidence>
<keyword evidence="9" id="KW-1185">Reference proteome</keyword>
<proteinExistence type="inferred from homology"/>
<evidence type="ECO:0000313" key="8">
    <source>
        <dbReference type="EMBL" id="MBT0664699.1"/>
    </source>
</evidence>
<dbReference type="Proteomes" id="UP000811899">
    <property type="component" value="Unassembled WGS sequence"/>
</dbReference>
<dbReference type="PANTHER" id="PTHR22773">
    <property type="entry name" value="NADH DEHYDROGENASE"/>
    <property type="match status" value="1"/>
</dbReference>
<keyword evidence="3 5" id="KW-1133">Transmembrane helix</keyword>
<organism evidence="8 9">
    <name type="scientific">Geoanaerobacter pelophilus</name>
    <dbReference type="NCBI Taxonomy" id="60036"/>
    <lineage>
        <taxon>Bacteria</taxon>
        <taxon>Pseudomonadati</taxon>
        <taxon>Thermodesulfobacteriota</taxon>
        <taxon>Desulfuromonadia</taxon>
        <taxon>Geobacterales</taxon>
        <taxon>Geobacteraceae</taxon>
        <taxon>Geoanaerobacter</taxon>
    </lineage>
</organism>
<accession>A0AAW4L0W1</accession>
<keyword evidence="2 5" id="KW-0812">Transmembrane</keyword>
<evidence type="ECO:0000256" key="1">
    <source>
        <dbReference type="ARBA" id="ARBA00004127"/>
    </source>
</evidence>
<keyword evidence="5" id="KW-0874">Quinone</keyword>
<sequence length="463" mass="47621">MTIADLWIAVPLMILAGSALAILLLGAVIPTNLWTGAGIIATVMTAAWVGQTPPLTVAPTLALASTPAARLFIAIFSLTAAAALLISHRDNSDHGINGEEYPATVLFATFGATALSMATNLLIMFLGLEAMTFGFYILVAMDLKREVSAEAGLKYLLMGAVAAAFLAFGIGLHYAGTGSLSLTNALQLAAGNKVAHVGWGFILVGIAFKLSLVPAHLWTPDIYQGAPAPVTAFLSALSKGATVALLLLILPTGDLGAIRPILWWLALLSMVVGNLAALLQTKVRRMLGYSSVAQMGYVALALLSGTAGGYRAAVYYAVAYSVMSLAAFGAIAVIERNGSGEDTEGWRGLGRRSPFAAGTLSLALFALAGVPPTAGFTGKFLIFTAAIKAGEVPLAIIGILTAAVSAYYYLAVVVSLYMHDPGDSAAQSPSPAESVALIATGAAILIIGTFPSPLLRLLAAAFP</sequence>
<name>A0AAW4L0W1_9BACT</name>
<dbReference type="GO" id="GO:0008137">
    <property type="term" value="F:NADH dehydrogenase (ubiquinone) activity"/>
    <property type="evidence" value="ECO:0007669"/>
    <property type="project" value="InterPro"/>
</dbReference>
<reference evidence="8 9" key="1">
    <citation type="submission" date="2021-05" db="EMBL/GenBank/DDBJ databases">
        <title>The draft genome of Geobacter pelophilus DSM 12255.</title>
        <authorList>
            <person name="Xu Z."/>
            <person name="Masuda Y."/>
            <person name="Itoh H."/>
            <person name="Senoo K."/>
        </authorList>
    </citation>
    <scope>NUCLEOTIDE SEQUENCE [LARGE SCALE GENOMIC DNA]</scope>
    <source>
        <strain evidence="8 9">DSM 12255</strain>
    </source>
</reference>
<keyword evidence="5" id="KW-1003">Cell membrane</keyword>
<feature type="domain" description="NADH:quinone oxidoreductase/Mrp antiporter transmembrane" evidence="7">
    <location>
        <begin position="118"/>
        <end position="403"/>
    </location>
</feature>
<feature type="transmembrane region" description="Helical" evidence="5">
    <location>
        <begin position="69"/>
        <end position="88"/>
    </location>
</feature>
<comment type="subcellular location">
    <subcellularLocation>
        <location evidence="5">Cell membrane</location>
        <topology evidence="5">Multi-pass membrane protein</topology>
    </subcellularLocation>
    <subcellularLocation>
        <location evidence="1">Endomembrane system</location>
        <topology evidence="1">Multi-pass membrane protein</topology>
    </subcellularLocation>
    <subcellularLocation>
        <location evidence="6">Membrane</location>
        <topology evidence="6">Multi-pass membrane protein</topology>
    </subcellularLocation>
</comment>
<gene>
    <name evidence="5" type="primary">nuoN</name>
    <name evidence="8" type="ORF">KI809_10350</name>
</gene>
<keyword evidence="5" id="KW-1278">Translocase</keyword>
<comment type="similarity">
    <text evidence="5">Belongs to the complex I subunit 2 family.</text>
</comment>
<feature type="transmembrane region" description="Helical" evidence="5">
    <location>
        <begin position="394"/>
        <end position="418"/>
    </location>
</feature>
<comment type="caution">
    <text evidence="8">The sequence shown here is derived from an EMBL/GenBank/DDBJ whole genome shotgun (WGS) entry which is preliminary data.</text>
</comment>
<keyword evidence="5" id="KW-0813">Transport</keyword>
<feature type="transmembrane region" description="Helical" evidence="5">
    <location>
        <begin position="230"/>
        <end position="249"/>
    </location>
</feature>
<evidence type="ECO:0000256" key="4">
    <source>
        <dbReference type="ARBA" id="ARBA00023136"/>
    </source>
</evidence>
<evidence type="ECO:0000259" key="7">
    <source>
        <dbReference type="Pfam" id="PF00361"/>
    </source>
</evidence>
<feature type="transmembrane region" description="Helical" evidence="5">
    <location>
        <begin position="196"/>
        <end position="218"/>
    </location>
</feature>
<protein>
    <recommendedName>
        <fullName evidence="5">NADH-quinone oxidoreductase subunit N</fullName>
        <ecNumber evidence="5">7.1.1.-</ecNumber>
    </recommendedName>
    <alternativeName>
        <fullName evidence="5">NADH dehydrogenase I subunit N</fullName>
    </alternativeName>
    <alternativeName>
        <fullName evidence="5">NDH-1 subunit N</fullName>
    </alternativeName>
</protein>
<evidence type="ECO:0000313" key="9">
    <source>
        <dbReference type="Proteomes" id="UP000811899"/>
    </source>
</evidence>
<evidence type="ECO:0000256" key="2">
    <source>
        <dbReference type="ARBA" id="ARBA00022692"/>
    </source>
</evidence>
<comment type="catalytic activity">
    <reaction evidence="5">
        <text>a quinone + NADH + 5 H(+)(in) = a quinol + NAD(+) + 4 H(+)(out)</text>
        <dbReference type="Rhea" id="RHEA:57888"/>
        <dbReference type="ChEBI" id="CHEBI:15378"/>
        <dbReference type="ChEBI" id="CHEBI:24646"/>
        <dbReference type="ChEBI" id="CHEBI:57540"/>
        <dbReference type="ChEBI" id="CHEBI:57945"/>
        <dbReference type="ChEBI" id="CHEBI:132124"/>
    </reaction>
</comment>
<keyword evidence="5" id="KW-0520">NAD</keyword>
<dbReference type="EC" id="7.1.1.-" evidence="5"/>
<dbReference type="RefSeq" id="WP_214171452.1">
    <property type="nucleotide sequence ID" value="NZ_JAHCVJ010000003.1"/>
</dbReference>
<keyword evidence="4 5" id="KW-0472">Membrane</keyword>
<dbReference type="InterPro" id="IPR001750">
    <property type="entry name" value="ND/Mrp_TM"/>
</dbReference>
<dbReference type="GO" id="GO:0012505">
    <property type="term" value="C:endomembrane system"/>
    <property type="evidence" value="ECO:0007669"/>
    <property type="project" value="UniProtKB-SubCell"/>
</dbReference>
<dbReference type="Pfam" id="PF00361">
    <property type="entry name" value="Proton_antipo_M"/>
    <property type="match status" value="1"/>
</dbReference>
<feature type="transmembrane region" description="Helical" evidence="5">
    <location>
        <begin position="261"/>
        <end position="279"/>
    </location>
</feature>